<keyword evidence="2 5" id="KW-0349">Heme</keyword>
<protein>
    <recommendedName>
        <fullName evidence="5">Cytochrome c-type biogenesis protein</fullName>
    </recommendedName>
</protein>
<comment type="caution">
    <text evidence="7">The sequence shown here is derived from an EMBL/GenBank/DDBJ whole genome shotgun (WGS) entry which is preliminary data.</text>
</comment>
<proteinExistence type="inferred from homology"/>
<feature type="chain" id="PRO_5020978873" description="Cytochrome c-type biogenesis protein" evidence="5">
    <location>
        <begin position="22"/>
        <end position="158"/>
    </location>
</feature>
<organism evidence="7 8">
    <name type="scientific">Oricola cellulosilytica</name>
    <dbReference type="NCBI Taxonomy" id="1429082"/>
    <lineage>
        <taxon>Bacteria</taxon>
        <taxon>Pseudomonadati</taxon>
        <taxon>Pseudomonadota</taxon>
        <taxon>Alphaproteobacteria</taxon>
        <taxon>Hyphomicrobiales</taxon>
        <taxon>Ahrensiaceae</taxon>
        <taxon>Oricola</taxon>
    </lineage>
</organism>
<keyword evidence="4 5" id="KW-0408">Iron</keyword>
<dbReference type="Gene3D" id="1.10.8.640">
    <property type="entry name" value="Cytochrome C biogenesis protein"/>
    <property type="match status" value="1"/>
</dbReference>
<dbReference type="CDD" id="cd16378">
    <property type="entry name" value="CcmH_N"/>
    <property type="match status" value="1"/>
</dbReference>
<dbReference type="Proteomes" id="UP000291301">
    <property type="component" value="Unassembled WGS sequence"/>
</dbReference>
<evidence type="ECO:0000256" key="2">
    <source>
        <dbReference type="ARBA" id="ARBA00022617"/>
    </source>
</evidence>
<keyword evidence="5" id="KW-1133">Transmembrane helix</keyword>
<comment type="function">
    <text evidence="5">Possible subunit of a heme lyase.</text>
</comment>
<dbReference type="InterPro" id="IPR005616">
    <property type="entry name" value="CcmH/CycL/Ccl2/NrfF_N"/>
</dbReference>
<dbReference type="PANTHER" id="PTHR47601">
    <property type="match status" value="1"/>
</dbReference>
<keyword evidence="3 5" id="KW-0479">Metal-binding</keyword>
<keyword evidence="8" id="KW-1185">Reference proteome</keyword>
<dbReference type="GO" id="GO:0046872">
    <property type="term" value="F:metal ion binding"/>
    <property type="evidence" value="ECO:0007669"/>
    <property type="project" value="UniProtKB-KW"/>
</dbReference>
<accession>A0A4R0PAR7</accession>
<feature type="transmembrane region" description="Helical" evidence="5">
    <location>
        <begin position="105"/>
        <end position="126"/>
    </location>
</feature>
<dbReference type="RefSeq" id="WP_131567860.1">
    <property type="nucleotide sequence ID" value="NZ_JAINFK010000002.1"/>
</dbReference>
<reference evidence="7 8" key="1">
    <citation type="journal article" date="2015" name="Antonie Van Leeuwenhoek">
        <title>Oricola cellulosilytica gen. nov., sp. nov., a cellulose-degrading bacterium of the family Phyllobacteriaceae isolated from surface seashore water, and emended descriptions of Mesorhizobium loti and Phyllobacterium myrsinacearum.</title>
        <authorList>
            <person name="Hameed A."/>
            <person name="Shahina M."/>
            <person name="Lai W.A."/>
            <person name="Lin S.Y."/>
            <person name="Young L.S."/>
            <person name="Liu Y.C."/>
            <person name="Hsu Y.H."/>
            <person name="Young C.C."/>
        </authorList>
    </citation>
    <scope>NUCLEOTIDE SEQUENCE [LARGE SCALE GENOMIC DNA]</scope>
    <source>
        <strain evidence="7 8">KCTC 52183</strain>
    </source>
</reference>
<evidence type="ECO:0000256" key="3">
    <source>
        <dbReference type="ARBA" id="ARBA00022723"/>
    </source>
</evidence>
<feature type="domain" description="CcmH/CycL/Ccl2/NrfF N-terminal" evidence="6">
    <location>
        <begin position="10"/>
        <end position="150"/>
    </location>
</feature>
<dbReference type="Pfam" id="PF03918">
    <property type="entry name" value="CcmH"/>
    <property type="match status" value="1"/>
</dbReference>
<evidence type="ECO:0000256" key="5">
    <source>
        <dbReference type="RuleBase" id="RU364112"/>
    </source>
</evidence>
<evidence type="ECO:0000259" key="6">
    <source>
        <dbReference type="Pfam" id="PF03918"/>
    </source>
</evidence>
<dbReference type="OrthoDB" id="9804975at2"/>
<evidence type="ECO:0000313" key="8">
    <source>
        <dbReference type="Proteomes" id="UP000291301"/>
    </source>
</evidence>
<feature type="signal peptide" evidence="5">
    <location>
        <begin position="1"/>
        <end position="21"/>
    </location>
</feature>
<sequence length="158" mass="17503">MIHRLASIVLAVLLTVSPALAVNPDEILDDPVLEERARDISAKLRCLVCQNQSIDDSDADLARDLRIIVRERLVEGDTDGEVLDFVVARYGEFVLLAPRFSAQNLLLWATPLIVLLLGGIAAMFVFRSRRQPAQGARLTAAEQERLSKILTDVENGDR</sequence>
<comment type="similarity">
    <text evidence="1 5">Belongs to the CcmH/CycL/Ccl2/NrfF family.</text>
</comment>
<dbReference type="AlphaFoldDB" id="A0A4R0PAR7"/>
<evidence type="ECO:0000256" key="1">
    <source>
        <dbReference type="ARBA" id="ARBA00010342"/>
    </source>
</evidence>
<keyword evidence="5" id="KW-0472">Membrane</keyword>
<keyword evidence="5" id="KW-0732">Signal</keyword>
<dbReference type="PANTHER" id="PTHR47601:SF1">
    <property type="entry name" value="CYTOCHROME C-TYPE BIOGENESIS CCMH-LIKE MITOCHONDRIAL PROTEIN"/>
    <property type="match status" value="1"/>
</dbReference>
<gene>
    <name evidence="7" type="ORF">E0D97_08570</name>
</gene>
<name>A0A4R0PAR7_9HYPH</name>
<evidence type="ECO:0000256" key="4">
    <source>
        <dbReference type="ARBA" id="ARBA00023004"/>
    </source>
</evidence>
<dbReference type="EMBL" id="SJST01000003">
    <property type="protein sequence ID" value="TCD14136.1"/>
    <property type="molecule type" value="Genomic_DNA"/>
</dbReference>
<keyword evidence="5" id="KW-0812">Transmembrane</keyword>
<evidence type="ECO:0000313" key="7">
    <source>
        <dbReference type="EMBL" id="TCD14136.1"/>
    </source>
</evidence>
<dbReference type="InterPro" id="IPR038297">
    <property type="entry name" value="CcmH/CycL/NrfF/Ccl2_sf"/>
</dbReference>